<evidence type="ECO:0000313" key="6">
    <source>
        <dbReference type="EMBL" id="PAK94983.1"/>
    </source>
</evidence>
<organism evidence="6 7">
    <name type="scientific">Brevibacterium casei</name>
    <dbReference type="NCBI Taxonomy" id="33889"/>
    <lineage>
        <taxon>Bacteria</taxon>
        <taxon>Bacillati</taxon>
        <taxon>Actinomycetota</taxon>
        <taxon>Actinomycetes</taxon>
        <taxon>Micrococcales</taxon>
        <taxon>Brevibacteriaceae</taxon>
        <taxon>Brevibacterium</taxon>
    </lineage>
</organism>
<sequence length="382" mass="39898">MNHSDIIVVGAGIIGLAHARAAARRGLSVTILEADTVPRGASVRNFGHACITGQTGEFAELAAAGRHQWIEAAKEADFWAAPTGAFVVATSQAQMAILEQARAEKGAAAIDLLTPERLGAAVTGDPHARLRGAVGGAHLTADLRVDPRTAAPRLAQSLSSASAIDLRTGVRVGRAADGRVETSVGTFTADHVIVCTGHQLPALFPELAAEAELVECALSMTLAATPEHIRTDAAILTRTSLLRYDAFASMPAAEAVRDEVARSAPELIAVGANVMFGPRPDGTIIIGDSHEYGRSVDPFIPESTTDVLLTEAACVLDQPTGFAIRQRWQGVYASSPTRPLLVETVDERTTVATVATGIGMTIAFGLAERTLTALRPSLRPAA</sequence>
<keyword evidence="4" id="KW-0560">Oxidoreductase</keyword>
<comment type="similarity">
    <text evidence="2">Belongs to the DadA oxidoreductase family.</text>
</comment>
<evidence type="ECO:0000256" key="3">
    <source>
        <dbReference type="ARBA" id="ARBA00022630"/>
    </source>
</evidence>
<dbReference type="PANTHER" id="PTHR13847:SF286">
    <property type="entry name" value="D-AMINO ACID DEHYDROGENASE"/>
    <property type="match status" value="1"/>
</dbReference>
<evidence type="ECO:0000313" key="7">
    <source>
        <dbReference type="Proteomes" id="UP000216867"/>
    </source>
</evidence>
<comment type="cofactor">
    <cofactor evidence="1">
        <name>FAD</name>
        <dbReference type="ChEBI" id="CHEBI:57692"/>
    </cofactor>
</comment>
<evidence type="ECO:0000256" key="2">
    <source>
        <dbReference type="ARBA" id="ARBA00009410"/>
    </source>
</evidence>
<evidence type="ECO:0000259" key="5">
    <source>
        <dbReference type="Pfam" id="PF01266"/>
    </source>
</evidence>
<feature type="domain" description="FAD dependent oxidoreductase" evidence="5">
    <location>
        <begin position="5"/>
        <end position="369"/>
    </location>
</feature>
<dbReference type="GO" id="GO:0016491">
    <property type="term" value="F:oxidoreductase activity"/>
    <property type="evidence" value="ECO:0007669"/>
    <property type="project" value="UniProtKB-KW"/>
</dbReference>
<dbReference type="Gene3D" id="3.50.50.60">
    <property type="entry name" value="FAD/NAD(P)-binding domain"/>
    <property type="match status" value="1"/>
</dbReference>
<dbReference type="NCBIfam" id="TIGR03364">
    <property type="entry name" value="HpnW_proposed"/>
    <property type="match status" value="1"/>
</dbReference>
<evidence type="ECO:0000256" key="4">
    <source>
        <dbReference type="ARBA" id="ARBA00023002"/>
    </source>
</evidence>
<accession>A0A269ZB08</accession>
<evidence type="ECO:0000256" key="1">
    <source>
        <dbReference type="ARBA" id="ARBA00001974"/>
    </source>
</evidence>
<keyword evidence="3" id="KW-0285">Flavoprotein</keyword>
<dbReference type="PANTHER" id="PTHR13847">
    <property type="entry name" value="SARCOSINE DEHYDROGENASE-RELATED"/>
    <property type="match status" value="1"/>
</dbReference>
<dbReference type="InterPro" id="IPR017741">
    <property type="entry name" value="FAD-dependent_OxRdtase_HpnW"/>
</dbReference>
<dbReference type="SUPFAM" id="SSF51905">
    <property type="entry name" value="FAD/NAD(P)-binding domain"/>
    <property type="match status" value="1"/>
</dbReference>
<reference evidence="6 7" key="1">
    <citation type="submission" date="2017-04" db="EMBL/GenBank/DDBJ databases">
        <title>Kefir bacterial isolates.</title>
        <authorList>
            <person name="Kim Y."/>
            <person name="Blasche S."/>
            <person name="Patil K.R."/>
        </authorList>
    </citation>
    <scope>NUCLEOTIDE SEQUENCE [LARGE SCALE GENOMIC DNA]</scope>
    <source>
        <strain evidence="6 7">OG2</strain>
    </source>
</reference>
<dbReference type="Proteomes" id="UP000216867">
    <property type="component" value="Unassembled WGS sequence"/>
</dbReference>
<dbReference type="InterPro" id="IPR006076">
    <property type="entry name" value="FAD-dep_OxRdtase"/>
</dbReference>
<dbReference type="EMBL" id="NCWY01000010">
    <property type="protein sequence ID" value="PAK94983.1"/>
    <property type="molecule type" value="Genomic_DNA"/>
</dbReference>
<dbReference type="AlphaFoldDB" id="A0A269ZB08"/>
<name>A0A269ZB08_9MICO</name>
<dbReference type="RefSeq" id="WP_095376431.1">
    <property type="nucleotide sequence ID" value="NZ_NCWY01000010.1"/>
</dbReference>
<comment type="caution">
    <text evidence="6">The sequence shown here is derived from an EMBL/GenBank/DDBJ whole genome shotgun (WGS) entry which is preliminary data.</text>
</comment>
<dbReference type="Pfam" id="PF01266">
    <property type="entry name" value="DAO"/>
    <property type="match status" value="1"/>
</dbReference>
<proteinExistence type="inferred from homology"/>
<dbReference type="GO" id="GO:0005737">
    <property type="term" value="C:cytoplasm"/>
    <property type="evidence" value="ECO:0007669"/>
    <property type="project" value="TreeGrafter"/>
</dbReference>
<gene>
    <name evidence="6" type="ORF">B8X04_12115</name>
</gene>
<protein>
    <recommendedName>
        <fullName evidence="5">FAD dependent oxidoreductase domain-containing protein</fullName>
    </recommendedName>
</protein>
<dbReference type="Gene3D" id="3.30.9.10">
    <property type="entry name" value="D-Amino Acid Oxidase, subunit A, domain 2"/>
    <property type="match status" value="1"/>
</dbReference>
<dbReference type="InterPro" id="IPR036188">
    <property type="entry name" value="FAD/NAD-bd_sf"/>
</dbReference>